<sequence>MSSPFSTPPRQPILPVDDPTEAWERVRSHQVFADPPTAVPEDVANASRPHPTTKKTKTTTTTTTNNAERPVSERGEDRRILRIACISDTHGRHRSVRVPPCDVLIHGGDFTNVGEPETILDVADYFDELRRDGTVREAVICIAGNHEVTFERERYDRIWHRFRLPGQVDKFDVTRARARLEGSCTYLEDGATRVGPIVFYGSPHQPEFGGWAFNVPRGDIDDLWERIPYDVDVLITHGPPLGRGDVTSGNHRVGCVSLMKHVQNRIRPRLHVFGHVHEGYGVYHDGRTAYVNASSVKSSMNYRGGGVGGVGGGGDDEDGINPCVVFDLPYDRDLPALLVEPDAKGADNIPTLAYNRPASNTSHANEEGSHHAPSDDDEEKPRSEEVVECDVNPSRDGGASVNKKRRRHRSSEEDDS</sequence>
<feature type="region of interest" description="Disordered" evidence="1">
    <location>
        <begin position="1"/>
        <end position="20"/>
    </location>
</feature>
<proteinExistence type="predicted"/>
<dbReference type="Proteomes" id="UP001530377">
    <property type="component" value="Unassembled WGS sequence"/>
</dbReference>
<dbReference type="PANTHER" id="PTHR12905">
    <property type="entry name" value="METALLOPHOSPHOESTERASE"/>
    <property type="match status" value="1"/>
</dbReference>
<feature type="region of interest" description="Disordered" evidence="1">
    <location>
        <begin position="29"/>
        <end position="74"/>
    </location>
</feature>
<organism evidence="3 4">
    <name type="scientific">Cyclostephanos tholiformis</name>
    <dbReference type="NCBI Taxonomy" id="382380"/>
    <lineage>
        <taxon>Eukaryota</taxon>
        <taxon>Sar</taxon>
        <taxon>Stramenopiles</taxon>
        <taxon>Ochrophyta</taxon>
        <taxon>Bacillariophyta</taxon>
        <taxon>Coscinodiscophyceae</taxon>
        <taxon>Thalassiosirophycidae</taxon>
        <taxon>Stephanodiscales</taxon>
        <taxon>Stephanodiscaceae</taxon>
        <taxon>Cyclostephanos</taxon>
    </lineage>
</organism>
<name>A0ABD3SFS5_9STRA</name>
<dbReference type="CDD" id="cd07379">
    <property type="entry name" value="MPP_239FB"/>
    <property type="match status" value="1"/>
</dbReference>
<evidence type="ECO:0000313" key="4">
    <source>
        <dbReference type="Proteomes" id="UP001530377"/>
    </source>
</evidence>
<feature type="region of interest" description="Disordered" evidence="1">
    <location>
        <begin position="346"/>
        <end position="416"/>
    </location>
</feature>
<dbReference type="Gene3D" id="3.60.21.10">
    <property type="match status" value="1"/>
</dbReference>
<feature type="domain" description="Calcineurin-like phosphoesterase" evidence="2">
    <location>
        <begin position="81"/>
        <end position="278"/>
    </location>
</feature>
<gene>
    <name evidence="3" type="ORF">ACHAXA_003419</name>
</gene>
<dbReference type="InterPro" id="IPR051693">
    <property type="entry name" value="UPF0046_metallophosphoest"/>
</dbReference>
<dbReference type="AlphaFoldDB" id="A0ABD3SFS5"/>
<dbReference type="PANTHER" id="PTHR12905:SF0">
    <property type="entry name" value="CALCINEURIN-LIKE PHOSPHOESTERASE DOMAIN-CONTAINING PROTEIN"/>
    <property type="match status" value="1"/>
</dbReference>
<evidence type="ECO:0000256" key="1">
    <source>
        <dbReference type="SAM" id="MobiDB-lite"/>
    </source>
</evidence>
<dbReference type="EMBL" id="JALLPB020000041">
    <property type="protein sequence ID" value="KAL3823271.1"/>
    <property type="molecule type" value="Genomic_DNA"/>
</dbReference>
<accession>A0ABD3SFS5</accession>
<dbReference type="SUPFAM" id="SSF56300">
    <property type="entry name" value="Metallo-dependent phosphatases"/>
    <property type="match status" value="1"/>
</dbReference>
<dbReference type="Pfam" id="PF00149">
    <property type="entry name" value="Metallophos"/>
    <property type="match status" value="1"/>
</dbReference>
<feature type="compositionally biased region" description="Basic and acidic residues" evidence="1">
    <location>
        <begin position="364"/>
        <end position="385"/>
    </location>
</feature>
<dbReference type="InterPro" id="IPR029052">
    <property type="entry name" value="Metallo-depent_PP-like"/>
</dbReference>
<protein>
    <recommendedName>
        <fullName evidence="2">Calcineurin-like phosphoesterase domain-containing protein</fullName>
    </recommendedName>
</protein>
<dbReference type="InterPro" id="IPR004843">
    <property type="entry name" value="Calcineurin-like_PHP"/>
</dbReference>
<evidence type="ECO:0000259" key="2">
    <source>
        <dbReference type="Pfam" id="PF00149"/>
    </source>
</evidence>
<comment type="caution">
    <text evidence="3">The sequence shown here is derived from an EMBL/GenBank/DDBJ whole genome shotgun (WGS) entry which is preliminary data.</text>
</comment>
<keyword evidence="4" id="KW-1185">Reference proteome</keyword>
<feature type="compositionally biased region" description="Pro residues" evidence="1">
    <location>
        <begin position="1"/>
        <end position="12"/>
    </location>
</feature>
<reference evidence="3 4" key="1">
    <citation type="submission" date="2024-10" db="EMBL/GenBank/DDBJ databases">
        <title>Updated reference genomes for cyclostephanoid diatoms.</title>
        <authorList>
            <person name="Roberts W.R."/>
            <person name="Alverson A.J."/>
        </authorList>
    </citation>
    <scope>NUCLEOTIDE SEQUENCE [LARGE SCALE GENOMIC DNA]</scope>
    <source>
        <strain evidence="3 4">AJA228-03</strain>
    </source>
</reference>
<evidence type="ECO:0000313" key="3">
    <source>
        <dbReference type="EMBL" id="KAL3823271.1"/>
    </source>
</evidence>